<dbReference type="EMBL" id="CATOUU010000003">
    <property type="protein sequence ID" value="CAI9912598.1"/>
    <property type="molecule type" value="Genomic_DNA"/>
</dbReference>
<keyword evidence="1" id="KW-0472">Membrane</keyword>
<evidence type="ECO:0000313" key="2">
    <source>
        <dbReference type="EMBL" id="CAI9912598.1"/>
    </source>
</evidence>
<dbReference type="EMBL" id="CAXDID020000038">
    <property type="protein sequence ID" value="CAL5998357.1"/>
    <property type="molecule type" value="Genomic_DNA"/>
</dbReference>
<name>A0AA86TGH0_9EUKA</name>
<comment type="caution">
    <text evidence="2">The sequence shown here is derived from an EMBL/GenBank/DDBJ whole genome shotgun (WGS) entry which is preliminary data.</text>
</comment>
<dbReference type="EMBL" id="CAXDID020000709">
    <property type="protein sequence ID" value="CAL6111500.1"/>
    <property type="molecule type" value="Genomic_DNA"/>
</dbReference>
<keyword evidence="1" id="KW-0812">Transmembrane</keyword>
<organism evidence="2">
    <name type="scientific">Hexamita inflata</name>
    <dbReference type="NCBI Taxonomy" id="28002"/>
    <lineage>
        <taxon>Eukaryota</taxon>
        <taxon>Metamonada</taxon>
        <taxon>Diplomonadida</taxon>
        <taxon>Hexamitidae</taxon>
        <taxon>Hexamitinae</taxon>
        <taxon>Hexamita</taxon>
    </lineage>
</organism>
<evidence type="ECO:0000256" key="1">
    <source>
        <dbReference type="SAM" id="Phobius"/>
    </source>
</evidence>
<proteinExistence type="predicted"/>
<protein>
    <submittedName>
        <fullName evidence="4">Hypothetical_protein</fullName>
    </submittedName>
</protein>
<dbReference type="EMBL" id="CATOUU010000984">
    <property type="protein sequence ID" value="CAI9965004.1"/>
    <property type="molecule type" value="Genomic_DNA"/>
</dbReference>
<reference evidence="2" key="1">
    <citation type="submission" date="2023-06" db="EMBL/GenBank/DDBJ databases">
        <authorList>
            <person name="Kurt Z."/>
        </authorList>
    </citation>
    <scope>NUCLEOTIDE SEQUENCE</scope>
</reference>
<keyword evidence="6" id="KW-1185">Reference proteome</keyword>
<evidence type="ECO:0000313" key="4">
    <source>
        <dbReference type="EMBL" id="CAL5998357.1"/>
    </source>
</evidence>
<dbReference type="Proteomes" id="UP001642409">
    <property type="component" value="Unassembled WGS sequence"/>
</dbReference>
<feature type="transmembrane region" description="Helical" evidence="1">
    <location>
        <begin position="124"/>
        <end position="145"/>
    </location>
</feature>
<gene>
    <name evidence="4" type="ORF">HINF_LOCUS15693</name>
    <name evidence="2" type="ORF">HINF_LOCUS243</name>
    <name evidence="3" type="ORF">HINF_LOCUS52649</name>
    <name evidence="5" type="ORF">HINF_LOCUS76426</name>
</gene>
<sequence length="147" mass="17098">MLRQTAVVPINTRSRHKQLYESVISMKQEYNSVKIKQQHKPDELLIQASTVNIQYTNQTNQLRDINRRVEDSVYKVQLNNQQVLNQDEQLQRVGDKFTHIQSKAQNAGQLVNNMRQKENRSSRILQIVFVLMGIANIAMIIVVVVKK</sequence>
<evidence type="ECO:0000313" key="3">
    <source>
        <dbReference type="EMBL" id="CAI9965004.1"/>
    </source>
</evidence>
<reference evidence="4 6" key="2">
    <citation type="submission" date="2024-07" db="EMBL/GenBank/DDBJ databases">
        <authorList>
            <person name="Akdeniz Z."/>
        </authorList>
    </citation>
    <scope>NUCLEOTIDE SEQUENCE [LARGE SCALE GENOMIC DNA]</scope>
</reference>
<keyword evidence="1" id="KW-1133">Transmembrane helix</keyword>
<dbReference type="AlphaFoldDB" id="A0AA86TGH0"/>
<accession>A0AA86TGH0</accession>
<evidence type="ECO:0000313" key="6">
    <source>
        <dbReference type="Proteomes" id="UP001642409"/>
    </source>
</evidence>
<evidence type="ECO:0000313" key="5">
    <source>
        <dbReference type="EMBL" id="CAL6111500.1"/>
    </source>
</evidence>